<organism evidence="4 5">
    <name type="scientific">Aspergillus fijiensis CBS 313.89</name>
    <dbReference type="NCBI Taxonomy" id="1448319"/>
    <lineage>
        <taxon>Eukaryota</taxon>
        <taxon>Fungi</taxon>
        <taxon>Dikarya</taxon>
        <taxon>Ascomycota</taxon>
        <taxon>Pezizomycotina</taxon>
        <taxon>Eurotiomycetes</taxon>
        <taxon>Eurotiomycetidae</taxon>
        <taxon>Eurotiales</taxon>
        <taxon>Aspergillaceae</taxon>
        <taxon>Aspergillus</taxon>
    </lineage>
</organism>
<protein>
    <submittedName>
        <fullName evidence="4">Beta-ketoacyl synthase</fullName>
    </submittedName>
</protein>
<feature type="domain" description="Beta-ketoacyl synthase-like N-terminal" evidence="3">
    <location>
        <begin position="26"/>
        <end position="140"/>
    </location>
</feature>
<dbReference type="AlphaFoldDB" id="A0A8G1VWC6"/>
<dbReference type="InterPro" id="IPR014030">
    <property type="entry name" value="Ketoacyl_synth_N"/>
</dbReference>
<sequence length="141" mass="15153">MHKDVVDEPSYNEQSPATASTEQPHDVAVIGLACGLPGDNNSLEELWDFQASKSDACSETTPARWEAYRCRDGANARILDNVTTLGYFVDGMENFDAAFFGISPKEAEQLDPQEALEHAGIPPQSLAGSDTAVFMGVNTGD</sequence>
<evidence type="ECO:0000313" key="5">
    <source>
        <dbReference type="Proteomes" id="UP000249789"/>
    </source>
</evidence>
<feature type="compositionally biased region" description="Polar residues" evidence="2">
    <location>
        <begin position="11"/>
        <end position="22"/>
    </location>
</feature>
<dbReference type="PANTHER" id="PTHR43775:SF22">
    <property type="entry name" value="SYNTHASE, PUTATIVE (JCVI)-RELATED"/>
    <property type="match status" value="1"/>
</dbReference>
<dbReference type="InterPro" id="IPR050091">
    <property type="entry name" value="PKS_NRPS_Biosynth_Enz"/>
</dbReference>
<reference evidence="4 5" key="1">
    <citation type="submission" date="2018-02" db="EMBL/GenBank/DDBJ databases">
        <title>The genomes of Aspergillus section Nigri reveals drivers in fungal speciation.</title>
        <authorList>
            <consortium name="DOE Joint Genome Institute"/>
            <person name="Vesth T.C."/>
            <person name="Nybo J."/>
            <person name="Theobald S."/>
            <person name="Brandl J."/>
            <person name="Frisvad J.C."/>
            <person name="Nielsen K.F."/>
            <person name="Lyhne E.K."/>
            <person name="Kogle M.E."/>
            <person name="Kuo A."/>
            <person name="Riley R."/>
            <person name="Clum A."/>
            <person name="Nolan M."/>
            <person name="Lipzen A."/>
            <person name="Salamov A."/>
            <person name="Henrissat B."/>
            <person name="Wiebenga A."/>
            <person name="De vries R.P."/>
            <person name="Grigoriev I.V."/>
            <person name="Mortensen U.H."/>
            <person name="Andersen M.R."/>
            <person name="Baker S.E."/>
        </authorList>
    </citation>
    <scope>NUCLEOTIDE SEQUENCE [LARGE SCALE GENOMIC DNA]</scope>
    <source>
        <strain evidence="4 5">CBS 313.89</strain>
    </source>
</reference>
<evidence type="ECO:0000313" key="4">
    <source>
        <dbReference type="EMBL" id="RAK75435.1"/>
    </source>
</evidence>
<dbReference type="Pfam" id="PF00109">
    <property type="entry name" value="ketoacyl-synt"/>
    <property type="match status" value="1"/>
</dbReference>
<keyword evidence="5" id="KW-1185">Reference proteome</keyword>
<gene>
    <name evidence="4" type="ORF">BO72DRAFT_498090</name>
</gene>
<dbReference type="GO" id="GO:0044550">
    <property type="term" value="P:secondary metabolite biosynthetic process"/>
    <property type="evidence" value="ECO:0007669"/>
    <property type="project" value="TreeGrafter"/>
</dbReference>
<dbReference type="GO" id="GO:0006633">
    <property type="term" value="P:fatty acid biosynthetic process"/>
    <property type="evidence" value="ECO:0007669"/>
    <property type="project" value="TreeGrafter"/>
</dbReference>
<name>A0A8G1VWC6_9EURO</name>
<feature type="region of interest" description="Disordered" evidence="2">
    <location>
        <begin position="1"/>
        <end position="24"/>
    </location>
</feature>
<dbReference type="Proteomes" id="UP000249789">
    <property type="component" value="Unassembled WGS sequence"/>
</dbReference>
<dbReference type="GeneID" id="63866077"/>
<evidence type="ECO:0000259" key="3">
    <source>
        <dbReference type="Pfam" id="PF00109"/>
    </source>
</evidence>
<dbReference type="GO" id="GO:0004312">
    <property type="term" value="F:fatty acid synthase activity"/>
    <property type="evidence" value="ECO:0007669"/>
    <property type="project" value="TreeGrafter"/>
</dbReference>
<dbReference type="PANTHER" id="PTHR43775">
    <property type="entry name" value="FATTY ACID SYNTHASE"/>
    <property type="match status" value="1"/>
</dbReference>
<dbReference type="VEuPathDB" id="FungiDB:BO72DRAFT_498090"/>
<accession>A0A8G1VWC6</accession>
<proteinExistence type="predicted"/>
<dbReference type="InterPro" id="IPR016039">
    <property type="entry name" value="Thiolase-like"/>
</dbReference>
<dbReference type="EMBL" id="KZ824657">
    <property type="protein sequence ID" value="RAK75435.1"/>
    <property type="molecule type" value="Genomic_DNA"/>
</dbReference>
<dbReference type="Gene3D" id="3.40.47.10">
    <property type="match status" value="1"/>
</dbReference>
<evidence type="ECO:0000256" key="1">
    <source>
        <dbReference type="ARBA" id="ARBA00023268"/>
    </source>
</evidence>
<keyword evidence="1" id="KW-0511">Multifunctional enzyme</keyword>
<dbReference type="OrthoDB" id="329835at2759"/>
<dbReference type="RefSeq" id="XP_040799445.1">
    <property type="nucleotide sequence ID" value="XM_040948744.1"/>
</dbReference>
<dbReference type="SUPFAM" id="SSF53901">
    <property type="entry name" value="Thiolase-like"/>
    <property type="match status" value="1"/>
</dbReference>
<evidence type="ECO:0000256" key="2">
    <source>
        <dbReference type="SAM" id="MobiDB-lite"/>
    </source>
</evidence>